<evidence type="ECO:0000313" key="1">
    <source>
        <dbReference type="EMBL" id="KAJ8442514.1"/>
    </source>
</evidence>
<dbReference type="AlphaFoldDB" id="A0A9Q1QHZ7"/>
<protein>
    <submittedName>
        <fullName evidence="1">Uncharacterized protein</fullName>
    </submittedName>
</protein>
<comment type="caution">
    <text evidence="1">The sequence shown here is derived from an EMBL/GenBank/DDBJ whole genome shotgun (WGS) entry which is preliminary data.</text>
</comment>
<evidence type="ECO:0000313" key="2">
    <source>
        <dbReference type="Proteomes" id="UP001153076"/>
    </source>
</evidence>
<reference evidence="1" key="1">
    <citation type="submission" date="2022-04" db="EMBL/GenBank/DDBJ databases">
        <title>Carnegiea gigantea Genome sequencing and assembly v2.</title>
        <authorList>
            <person name="Copetti D."/>
            <person name="Sanderson M.J."/>
            <person name="Burquez A."/>
            <person name="Wojciechowski M.F."/>
        </authorList>
    </citation>
    <scope>NUCLEOTIDE SEQUENCE</scope>
    <source>
        <strain evidence="1">SGP5-SGP5p</strain>
        <tissue evidence="1">Aerial part</tissue>
    </source>
</reference>
<accession>A0A9Q1QHZ7</accession>
<organism evidence="1 2">
    <name type="scientific">Carnegiea gigantea</name>
    <dbReference type="NCBI Taxonomy" id="171969"/>
    <lineage>
        <taxon>Eukaryota</taxon>
        <taxon>Viridiplantae</taxon>
        <taxon>Streptophyta</taxon>
        <taxon>Embryophyta</taxon>
        <taxon>Tracheophyta</taxon>
        <taxon>Spermatophyta</taxon>
        <taxon>Magnoliopsida</taxon>
        <taxon>eudicotyledons</taxon>
        <taxon>Gunneridae</taxon>
        <taxon>Pentapetalae</taxon>
        <taxon>Caryophyllales</taxon>
        <taxon>Cactineae</taxon>
        <taxon>Cactaceae</taxon>
        <taxon>Cactoideae</taxon>
        <taxon>Echinocereeae</taxon>
        <taxon>Carnegiea</taxon>
    </lineage>
</organism>
<dbReference type="EMBL" id="JAKOGI010000140">
    <property type="protein sequence ID" value="KAJ8442514.1"/>
    <property type="molecule type" value="Genomic_DNA"/>
</dbReference>
<gene>
    <name evidence="1" type="ORF">Cgig2_022397</name>
</gene>
<dbReference type="Proteomes" id="UP001153076">
    <property type="component" value="Unassembled WGS sequence"/>
</dbReference>
<name>A0A9Q1QHZ7_9CARY</name>
<proteinExistence type="predicted"/>
<keyword evidence="2" id="KW-1185">Reference proteome</keyword>
<sequence length="157" mass="17502">MASIMIYRYLLILSSEWEDANVHEALQADISRDHFPAIKGGRAMEVDVGEGNGRKRSEAMRFMSVLFEYASKGNGWEGGLTINPHFNSIHPLFGGDQKPRTWRSLQAIFSHEDTVFIDDQQFEAHSNIKSLPSLLSLGPVEGSLERPSFGGAYCALQ</sequence>